<dbReference type="InterPro" id="IPR001623">
    <property type="entry name" value="DnaJ_domain"/>
</dbReference>
<dbReference type="VEuPathDB" id="PiroplasmaDB:BOVATA_009400"/>
<evidence type="ECO:0000259" key="2">
    <source>
        <dbReference type="PROSITE" id="PS50076"/>
    </source>
</evidence>
<dbReference type="GeneID" id="39873217"/>
<dbReference type="SMART" id="SM00271">
    <property type="entry name" value="DnaJ"/>
    <property type="match status" value="1"/>
</dbReference>
<dbReference type="PROSITE" id="PS50076">
    <property type="entry name" value="DNAJ_2"/>
    <property type="match status" value="1"/>
</dbReference>
<dbReference type="Proteomes" id="UP000236319">
    <property type="component" value="Unassembled WGS sequence"/>
</dbReference>
<sequence length="704" mass="79594">MDTDAGDFDYYDILNVPRDSSVEDIKASYHRLIRQWHPDKNFMSESDPSQPLSVTDRTAESYEIPQELQRDSAFTKIQLAYSVLSDPARRRVYDKYGSEGVNLRMLLQKQLDSERVESRTIPETLEDEATLQKSWELRRAADEVEIERRIHVLLQKRRWDRFRDFPVQVVSHFTFAGVTNFFDDQIATVMRRRMFQIRETAVTNSVEVLLSRHTRAGYTYYSSARRGTFGKCRGGVHLSSELTDTVESTVSVEWGDYVSYRSTAMSIKKRFSESFWATSIFAVDRHLTPAMRCVVHKGWADHHAIELTALPDYAMTYGYNRNFAGDLKSNLQIAASQDDLGALVRLKALSGSGSVIGTTCRFSMLGGLFVEGYIRQRFETELLARLKFECRLRYSQSSLFVIFKLVLNNTRVDLPIELYSGNVDYCIFLGTAASCVLMLLPAAAEMAMKLLSPAEPEIGYGFEGPSLRRSFYARFPAFSYLGLSGVDDRHHEKYVGDNSRQGPLLSRALQWSEEGLEAIVVRELQLARQEGAALLNAAAAAYQRELEADGLCVLFAVYGHPEALRTLVEFVTMDLFENLGGISDNTDSVVPRTPSIGSARRFVFGSVTVTSILKQNDQMRLQRLFDRYLLDVTNVLMSRVTDSRLQLSVNTKGQLIGFADPCANLLKVEPKLYVCYRYKKRVYAATFGDGDPVLLPDGCEAASC</sequence>
<dbReference type="EMBL" id="BDSA01000001">
    <property type="protein sequence ID" value="GBE59447.1"/>
    <property type="molecule type" value="Genomic_DNA"/>
</dbReference>
<dbReference type="InterPro" id="IPR036869">
    <property type="entry name" value="J_dom_sf"/>
</dbReference>
<dbReference type="CDD" id="cd06257">
    <property type="entry name" value="DnaJ"/>
    <property type="match status" value="1"/>
</dbReference>
<accession>A0A2H6K8X4</accession>
<dbReference type="InterPro" id="IPR052243">
    <property type="entry name" value="Mito_inner_membrane_organizer"/>
</dbReference>
<dbReference type="PROSITE" id="PS00636">
    <property type="entry name" value="DNAJ_1"/>
    <property type="match status" value="1"/>
</dbReference>
<proteinExistence type="predicted"/>
<gene>
    <name evidence="3" type="ORF">BOVATA_009400</name>
</gene>
<keyword evidence="4" id="KW-1185">Reference proteome</keyword>
<dbReference type="OrthoDB" id="445556at2759"/>
<dbReference type="Pfam" id="PF00226">
    <property type="entry name" value="DnaJ"/>
    <property type="match status" value="1"/>
</dbReference>
<dbReference type="InterPro" id="IPR024586">
    <property type="entry name" value="DnaJ-like_C11_C"/>
</dbReference>
<organism evidence="3 4">
    <name type="scientific">Babesia ovata</name>
    <dbReference type="NCBI Taxonomy" id="189622"/>
    <lineage>
        <taxon>Eukaryota</taxon>
        <taxon>Sar</taxon>
        <taxon>Alveolata</taxon>
        <taxon>Apicomplexa</taxon>
        <taxon>Aconoidasida</taxon>
        <taxon>Piroplasmida</taxon>
        <taxon>Babesiidae</taxon>
        <taxon>Babesia</taxon>
    </lineage>
</organism>
<dbReference type="Gene3D" id="1.10.287.110">
    <property type="entry name" value="DnaJ domain"/>
    <property type="match status" value="1"/>
</dbReference>
<dbReference type="PANTHER" id="PTHR44157:SF1">
    <property type="entry name" value="DNAJ HOMOLOG SUBFAMILY C MEMBER 11"/>
    <property type="match status" value="1"/>
</dbReference>
<evidence type="ECO:0000313" key="3">
    <source>
        <dbReference type="EMBL" id="GBE59447.1"/>
    </source>
</evidence>
<protein>
    <submittedName>
        <fullName evidence="3">Domain containing protein, putative</fullName>
    </submittedName>
</protein>
<name>A0A2H6K8X4_9APIC</name>
<reference evidence="3 4" key="1">
    <citation type="journal article" date="2017" name="BMC Genomics">
        <title>Whole-genome assembly of Babesia ovata and comparative genomics between closely related pathogens.</title>
        <authorList>
            <person name="Yamagishi J."/>
            <person name="Asada M."/>
            <person name="Hakimi H."/>
            <person name="Tanaka T.Q."/>
            <person name="Sugimoto C."/>
            <person name="Kawazu S."/>
        </authorList>
    </citation>
    <scope>NUCLEOTIDE SEQUENCE [LARGE SCALE GENOMIC DNA]</scope>
    <source>
        <strain evidence="3 4">Miyake</strain>
    </source>
</reference>
<evidence type="ECO:0000313" key="4">
    <source>
        <dbReference type="Proteomes" id="UP000236319"/>
    </source>
</evidence>
<comment type="caution">
    <text evidence="3">The sequence shown here is derived from an EMBL/GenBank/DDBJ whole genome shotgun (WGS) entry which is preliminary data.</text>
</comment>
<dbReference type="GO" id="GO:0042407">
    <property type="term" value="P:cristae formation"/>
    <property type="evidence" value="ECO:0007669"/>
    <property type="project" value="TreeGrafter"/>
</dbReference>
<dbReference type="PANTHER" id="PTHR44157">
    <property type="entry name" value="DNAJ HOMOLOG SUBFAMILY C MEMBER 11"/>
    <property type="match status" value="1"/>
</dbReference>
<feature type="domain" description="J" evidence="2">
    <location>
        <begin position="9"/>
        <end position="97"/>
    </location>
</feature>
<evidence type="ECO:0000256" key="1">
    <source>
        <dbReference type="ARBA" id="ARBA00023186"/>
    </source>
</evidence>
<dbReference type="RefSeq" id="XP_028865690.1">
    <property type="nucleotide sequence ID" value="XM_029009857.1"/>
</dbReference>
<dbReference type="InterPro" id="IPR018253">
    <property type="entry name" value="DnaJ_domain_CS"/>
</dbReference>
<dbReference type="PRINTS" id="PR00625">
    <property type="entry name" value="JDOMAIN"/>
</dbReference>
<dbReference type="AlphaFoldDB" id="A0A2H6K8X4"/>
<dbReference type="SUPFAM" id="SSF46565">
    <property type="entry name" value="Chaperone J-domain"/>
    <property type="match status" value="1"/>
</dbReference>
<dbReference type="GO" id="GO:0005739">
    <property type="term" value="C:mitochondrion"/>
    <property type="evidence" value="ECO:0007669"/>
    <property type="project" value="GOC"/>
</dbReference>
<dbReference type="Pfam" id="PF11875">
    <property type="entry name" value="DnaJ-like_C11_C"/>
    <property type="match status" value="1"/>
</dbReference>
<keyword evidence="1" id="KW-0143">Chaperone</keyword>